<feature type="chain" id="PRO_5046791210" evidence="14">
    <location>
        <begin position="27"/>
        <end position="747"/>
    </location>
</feature>
<reference evidence="18" key="1">
    <citation type="journal article" date="2019" name="Int. J. Syst. Evol. Microbiol.">
        <title>The Global Catalogue of Microorganisms (GCM) 10K type strain sequencing project: providing services to taxonomists for standard genome sequencing and annotation.</title>
        <authorList>
            <consortium name="The Broad Institute Genomics Platform"/>
            <consortium name="The Broad Institute Genome Sequencing Center for Infectious Disease"/>
            <person name="Wu L."/>
            <person name="Ma J."/>
        </authorList>
    </citation>
    <scope>NUCLEOTIDE SEQUENCE [LARGE SCALE GENOMIC DNA]</scope>
    <source>
        <strain evidence="18">KCTC 52168</strain>
    </source>
</reference>
<dbReference type="InterPro" id="IPR036942">
    <property type="entry name" value="Beta-barrel_TonB_sf"/>
</dbReference>
<evidence type="ECO:0000256" key="9">
    <source>
        <dbReference type="ARBA" id="ARBA00023170"/>
    </source>
</evidence>
<dbReference type="PANTHER" id="PTHR30069:SF29">
    <property type="entry name" value="HEMOGLOBIN AND HEMOGLOBIN-HAPTOGLOBIN-BINDING PROTEIN 1-RELATED"/>
    <property type="match status" value="1"/>
</dbReference>
<evidence type="ECO:0000256" key="10">
    <source>
        <dbReference type="ARBA" id="ARBA00023237"/>
    </source>
</evidence>
<feature type="signal peptide" evidence="14">
    <location>
        <begin position="1"/>
        <end position="26"/>
    </location>
</feature>
<protein>
    <submittedName>
        <fullName evidence="17">TonB-dependent receptor family protein</fullName>
    </submittedName>
</protein>
<name>A0ABV7H6G3_9BURK</name>
<evidence type="ECO:0000256" key="4">
    <source>
        <dbReference type="ARBA" id="ARBA00022452"/>
    </source>
</evidence>
<feature type="compositionally biased region" description="Low complexity" evidence="13">
    <location>
        <begin position="65"/>
        <end position="86"/>
    </location>
</feature>
<proteinExistence type="inferred from homology"/>
<accession>A0ABV7H6G3</accession>
<evidence type="ECO:0000313" key="18">
    <source>
        <dbReference type="Proteomes" id="UP001595556"/>
    </source>
</evidence>
<keyword evidence="7 12" id="KW-0798">TonB box</keyword>
<evidence type="ECO:0000259" key="16">
    <source>
        <dbReference type="Pfam" id="PF07715"/>
    </source>
</evidence>
<dbReference type="Gene3D" id="2.40.170.20">
    <property type="entry name" value="TonB-dependent receptor, beta-barrel domain"/>
    <property type="match status" value="1"/>
</dbReference>
<keyword evidence="10 11" id="KW-0998">Cell outer membrane</keyword>
<evidence type="ECO:0000259" key="15">
    <source>
        <dbReference type="Pfam" id="PF00593"/>
    </source>
</evidence>
<dbReference type="PANTHER" id="PTHR30069">
    <property type="entry name" value="TONB-DEPENDENT OUTER MEMBRANE RECEPTOR"/>
    <property type="match status" value="1"/>
</dbReference>
<dbReference type="SUPFAM" id="SSF56935">
    <property type="entry name" value="Porins"/>
    <property type="match status" value="1"/>
</dbReference>
<dbReference type="PROSITE" id="PS52016">
    <property type="entry name" value="TONB_DEPENDENT_REC_3"/>
    <property type="match status" value="1"/>
</dbReference>
<feature type="domain" description="TonB-dependent receptor plug" evidence="16">
    <location>
        <begin position="117"/>
        <end position="226"/>
    </location>
</feature>
<evidence type="ECO:0000256" key="13">
    <source>
        <dbReference type="SAM" id="MobiDB-lite"/>
    </source>
</evidence>
<feature type="region of interest" description="Disordered" evidence="13">
    <location>
        <begin position="65"/>
        <end position="107"/>
    </location>
</feature>
<dbReference type="RefSeq" id="WP_377303772.1">
    <property type="nucleotide sequence ID" value="NZ_CP180191.1"/>
</dbReference>
<dbReference type="InterPro" id="IPR012910">
    <property type="entry name" value="Plug_dom"/>
</dbReference>
<dbReference type="InterPro" id="IPR039426">
    <property type="entry name" value="TonB-dep_rcpt-like"/>
</dbReference>
<organism evidence="17 18">
    <name type="scientific">Piscinibacterium candidicorallinum</name>
    <dbReference type="NCBI Taxonomy" id="1793872"/>
    <lineage>
        <taxon>Bacteria</taxon>
        <taxon>Pseudomonadati</taxon>
        <taxon>Pseudomonadota</taxon>
        <taxon>Betaproteobacteria</taxon>
        <taxon>Burkholderiales</taxon>
        <taxon>Piscinibacterium</taxon>
    </lineage>
</organism>
<keyword evidence="6 14" id="KW-0732">Signal</keyword>
<evidence type="ECO:0000256" key="1">
    <source>
        <dbReference type="ARBA" id="ARBA00004571"/>
    </source>
</evidence>
<evidence type="ECO:0000256" key="5">
    <source>
        <dbReference type="ARBA" id="ARBA00022692"/>
    </source>
</evidence>
<gene>
    <name evidence="17" type="ORF">ACFOEN_10775</name>
</gene>
<evidence type="ECO:0000313" key="17">
    <source>
        <dbReference type="EMBL" id="MFC3148126.1"/>
    </source>
</evidence>
<dbReference type="Proteomes" id="UP001595556">
    <property type="component" value="Unassembled WGS sequence"/>
</dbReference>
<sequence>MFQRSTLSAALAAAGLTLCTTLPAHACDCGMDDEPTPTTPSATQPQPARAAAVLAAAPAGAGLNTAAQAAPSAPTSGTPAAAPASTQLGRVEVTSRRDKDKSTLTQPDVRTARDRINTTPGGVSVIDADSYRDGRVANLADALAFAPGVLAQPRFGAEETRLSIRGSGLQRTFHGRGLKLMQDGVPMNLADGGFDFQAIDALSARYIEVWRGANALQYGAATLGGAINFVSPNGFNSDALDARQELGSFGYRRTLVSGGYAGEHFDAYLAANLFAQDGFRRHAVQDTRRLFANLGWMIDRKLETRLYIGWADSDSELPGSITKAQLNADPRAANPANITGDQKRDIRWTRVSNKTVWAPDAEQRIEVFWSASDKSLFHPIFQVIDQKNRDTTAELRYVNSAPVLGLQQRLTLGYNPARGTTDEDRWLNVGGQRGARTNASRQLARTDVLYAESQLSVLPALQLSAGAARVTARRQLEDRFIAGTPADPVSESFNVRYSGTVPKLGAIYAIGKDIQLFGNWSASYEPPSFGELAGGLRPVITRAQRGKTLEVGTRGTSKLASGALQWDVAAYEARITDELLQIATNVVGASITVNAPRTLRRGLEIGVGGQHGALDWRAVAKLSRNTFDGDPTYGNRPLPGLPERTARLEAGWRFSSALRLSVNAQHASGHAVDFARSWFADAYTVYGLRVGGEPEKHWKWFIEGRNLANTKYASTTGVVRDAAGRDTAQFLPGDGRAVYAGIEFKFN</sequence>
<dbReference type="InterPro" id="IPR000531">
    <property type="entry name" value="Beta-barrel_TonB"/>
</dbReference>
<feature type="compositionally biased region" description="Basic and acidic residues" evidence="13">
    <location>
        <begin position="93"/>
        <end position="102"/>
    </location>
</feature>
<dbReference type="Pfam" id="PF07715">
    <property type="entry name" value="Plug"/>
    <property type="match status" value="1"/>
</dbReference>
<evidence type="ECO:0000256" key="6">
    <source>
        <dbReference type="ARBA" id="ARBA00022729"/>
    </source>
</evidence>
<keyword evidence="8 11" id="KW-0472">Membrane</keyword>
<evidence type="ECO:0000256" key="2">
    <source>
        <dbReference type="ARBA" id="ARBA00009810"/>
    </source>
</evidence>
<feature type="domain" description="TonB-dependent receptor-like beta-barrel" evidence="15">
    <location>
        <begin position="324"/>
        <end position="707"/>
    </location>
</feature>
<dbReference type="InterPro" id="IPR037066">
    <property type="entry name" value="Plug_dom_sf"/>
</dbReference>
<comment type="caution">
    <text evidence="17">The sequence shown here is derived from an EMBL/GenBank/DDBJ whole genome shotgun (WGS) entry which is preliminary data.</text>
</comment>
<evidence type="ECO:0000256" key="7">
    <source>
        <dbReference type="ARBA" id="ARBA00023077"/>
    </source>
</evidence>
<keyword evidence="18" id="KW-1185">Reference proteome</keyword>
<comment type="subcellular location">
    <subcellularLocation>
        <location evidence="1 11">Cell outer membrane</location>
        <topology evidence="1 11">Multi-pass membrane protein</topology>
    </subcellularLocation>
</comment>
<evidence type="ECO:0000256" key="12">
    <source>
        <dbReference type="RuleBase" id="RU003357"/>
    </source>
</evidence>
<evidence type="ECO:0000256" key="14">
    <source>
        <dbReference type="SAM" id="SignalP"/>
    </source>
</evidence>
<dbReference type="EMBL" id="JBHRTI010000004">
    <property type="protein sequence ID" value="MFC3148126.1"/>
    <property type="molecule type" value="Genomic_DNA"/>
</dbReference>
<dbReference type="Pfam" id="PF00593">
    <property type="entry name" value="TonB_dep_Rec_b-barrel"/>
    <property type="match status" value="1"/>
</dbReference>
<keyword evidence="3 11" id="KW-0813">Transport</keyword>
<keyword evidence="5 11" id="KW-0812">Transmembrane</keyword>
<keyword evidence="9 17" id="KW-0675">Receptor</keyword>
<comment type="similarity">
    <text evidence="2 11 12">Belongs to the TonB-dependent receptor family.</text>
</comment>
<evidence type="ECO:0000256" key="3">
    <source>
        <dbReference type="ARBA" id="ARBA00022448"/>
    </source>
</evidence>
<keyword evidence="4 11" id="KW-1134">Transmembrane beta strand</keyword>
<evidence type="ECO:0000256" key="8">
    <source>
        <dbReference type="ARBA" id="ARBA00023136"/>
    </source>
</evidence>
<evidence type="ECO:0000256" key="11">
    <source>
        <dbReference type="PROSITE-ProRule" id="PRU01360"/>
    </source>
</evidence>
<dbReference type="Gene3D" id="2.170.130.10">
    <property type="entry name" value="TonB-dependent receptor, plug domain"/>
    <property type="match status" value="1"/>
</dbReference>